<dbReference type="AlphaFoldDB" id="A0A3Q7FHA0"/>
<protein>
    <submittedName>
        <fullName evidence="1">Uncharacterized protein</fullName>
    </submittedName>
</protein>
<evidence type="ECO:0000313" key="2">
    <source>
        <dbReference type="Proteomes" id="UP000004994"/>
    </source>
</evidence>
<dbReference type="Proteomes" id="UP000004994">
    <property type="component" value="Chromosome 2"/>
</dbReference>
<dbReference type="Gramene" id="Solyc02g030430.1.1">
    <property type="protein sequence ID" value="Solyc02g030430.1.1.1"/>
    <property type="gene ID" value="Solyc02g030430.1"/>
</dbReference>
<name>A0A3Q7FHA0_SOLLC</name>
<sequence>MVNSCTKIILFFGVVQHIYSLFSLYTKRWKILKDSVPSLTLKSLSQTGRKSRIESFKAIKFQTQQIRGVLYKLEEVSDDPKVKIEANCLQIFELENFELLLDMTMWYYILFVVNSISKSLQSKDMHIDVSIEQLRGLVSFFITKKKD</sequence>
<reference evidence="1" key="1">
    <citation type="journal article" date="2012" name="Nature">
        <title>The tomato genome sequence provides insights into fleshy fruit evolution.</title>
        <authorList>
            <consortium name="Tomato Genome Consortium"/>
        </authorList>
    </citation>
    <scope>NUCLEOTIDE SEQUENCE [LARGE SCALE GENOMIC DNA]</scope>
    <source>
        <strain evidence="1">cv. Heinz 1706</strain>
    </source>
</reference>
<keyword evidence="2" id="KW-1185">Reference proteome</keyword>
<dbReference type="EnsemblPlants" id="Solyc02g030430.1.1">
    <property type="protein sequence ID" value="Solyc02g030430.1.1.1"/>
    <property type="gene ID" value="Solyc02g030430.1"/>
</dbReference>
<evidence type="ECO:0000313" key="1">
    <source>
        <dbReference type="EnsemblPlants" id="Solyc02g030430.1.1.1"/>
    </source>
</evidence>
<organism evidence="1">
    <name type="scientific">Solanum lycopersicum</name>
    <name type="common">Tomato</name>
    <name type="synonym">Lycopersicon esculentum</name>
    <dbReference type="NCBI Taxonomy" id="4081"/>
    <lineage>
        <taxon>Eukaryota</taxon>
        <taxon>Viridiplantae</taxon>
        <taxon>Streptophyta</taxon>
        <taxon>Embryophyta</taxon>
        <taxon>Tracheophyta</taxon>
        <taxon>Spermatophyta</taxon>
        <taxon>Magnoliopsida</taxon>
        <taxon>eudicotyledons</taxon>
        <taxon>Gunneridae</taxon>
        <taxon>Pentapetalae</taxon>
        <taxon>asterids</taxon>
        <taxon>lamiids</taxon>
        <taxon>Solanales</taxon>
        <taxon>Solanaceae</taxon>
        <taxon>Solanoideae</taxon>
        <taxon>Solaneae</taxon>
        <taxon>Solanum</taxon>
        <taxon>Solanum subgen. Lycopersicon</taxon>
    </lineage>
</organism>
<reference evidence="1" key="2">
    <citation type="submission" date="2019-01" db="UniProtKB">
        <authorList>
            <consortium name="EnsemblPlants"/>
        </authorList>
    </citation>
    <scope>IDENTIFICATION</scope>
    <source>
        <strain evidence="1">cv. Heinz 1706</strain>
    </source>
</reference>
<proteinExistence type="predicted"/>
<dbReference type="PaxDb" id="4081-Solyc02g030430.1.1"/>
<accession>A0A3Q7FHA0</accession>
<dbReference type="STRING" id="4081.A0A3Q7FHA0"/>
<dbReference type="InParanoid" id="A0A3Q7FHA0"/>